<evidence type="ECO:0000259" key="2">
    <source>
        <dbReference type="PROSITE" id="PS50110"/>
    </source>
</evidence>
<dbReference type="Proteomes" id="UP000230821">
    <property type="component" value="Unassembled WGS sequence"/>
</dbReference>
<name>A0A2G6KD86_9BACT</name>
<keyword evidence="1" id="KW-0597">Phosphoprotein</keyword>
<comment type="caution">
    <text evidence="3">The sequence shown here is derived from an EMBL/GenBank/DDBJ whole genome shotgun (WGS) entry which is preliminary data.</text>
</comment>
<dbReference type="Gene3D" id="3.40.50.2300">
    <property type="match status" value="1"/>
</dbReference>
<sequence>MVLKSILIMEDELSVAVDLQRILQRLGHQVCGRANSGEKALAYFQEGQSIDLVLMDIMLRSAHNPAVVLNENRHHPGTSEKNPVRFLRMTTRSLRLS</sequence>
<dbReference type="PROSITE" id="PS50110">
    <property type="entry name" value="RESPONSE_REGULATORY"/>
    <property type="match status" value="1"/>
</dbReference>
<evidence type="ECO:0000313" key="3">
    <source>
        <dbReference type="EMBL" id="PIE33340.1"/>
    </source>
</evidence>
<reference evidence="3 4" key="1">
    <citation type="submission" date="2017-10" db="EMBL/GenBank/DDBJ databases">
        <title>Novel microbial diversity and functional potential in the marine mammal oral microbiome.</title>
        <authorList>
            <person name="Dudek N.K."/>
            <person name="Sun C.L."/>
            <person name="Burstein D."/>
            <person name="Kantor R.S."/>
            <person name="Aliaga Goltsman D.S."/>
            <person name="Bik E.M."/>
            <person name="Thomas B.C."/>
            <person name="Banfield J.F."/>
            <person name="Relman D.A."/>
        </authorList>
    </citation>
    <scope>NUCLEOTIDE SEQUENCE [LARGE SCALE GENOMIC DNA]</scope>
    <source>
        <strain evidence="3">DOLJORAL78_47_16</strain>
    </source>
</reference>
<dbReference type="Pfam" id="PF00072">
    <property type="entry name" value="Response_reg"/>
    <property type="match status" value="1"/>
</dbReference>
<proteinExistence type="predicted"/>
<gene>
    <name evidence="3" type="ORF">CSA56_12275</name>
</gene>
<evidence type="ECO:0000256" key="1">
    <source>
        <dbReference type="PROSITE-ProRule" id="PRU00169"/>
    </source>
</evidence>
<organism evidence="3 4">
    <name type="scientific">candidate division KSB3 bacterium</name>
    <dbReference type="NCBI Taxonomy" id="2044937"/>
    <lineage>
        <taxon>Bacteria</taxon>
        <taxon>candidate division KSB3</taxon>
    </lineage>
</organism>
<feature type="domain" description="Response regulatory" evidence="2">
    <location>
        <begin position="5"/>
        <end position="97"/>
    </location>
</feature>
<dbReference type="AlphaFoldDB" id="A0A2G6KD86"/>
<dbReference type="GO" id="GO:0000160">
    <property type="term" value="P:phosphorelay signal transduction system"/>
    <property type="evidence" value="ECO:0007669"/>
    <property type="project" value="InterPro"/>
</dbReference>
<dbReference type="EMBL" id="PDSK01000100">
    <property type="protein sequence ID" value="PIE33340.1"/>
    <property type="molecule type" value="Genomic_DNA"/>
</dbReference>
<evidence type="ECO:0000313" key="4">
    <source>
        <dbReference type="Proteomes" id="UP000230821"/>
    </source>
</evidence>
<accession>A0A2G6KD86</accession>
<feature type="modified residue" description="4-aspartylphosphate" evidence="1">
    <location>
        <position position="56"/>
    </location>
</feature>
<dbReference type="InterPro" id="IPR001789">
    <property type="entry name" value="Sig_transdc_resp-reg_receiver"/>
</dbReference>
<dbReference type="SUPFAM" id="SSF52172">
    <property type="entry name" value="CheY-like"/>
    <property type="match status" value="1"/>
</dbReference>
<protein>
    <recommendedName>
        <fullName evidence="2">Response regulatory domain-containing protein</fullName>
    </recommendedName>
</protein>
<dbReference type="InterPro" id="IPR011006">
    <property type="entry name" value="CheY-like_superfamily"/>
</dbReference>